<evidence type="ECO:0000313" key="4">
    <source>
        <dbReference type="EMBL" id="SFA95331.1"/>
    </source>
</evidence>
<feature type="compositionally biased region" description="Basic and acidic residues" evidence="2">
    <location>
        <begin position="33"/>
        <end position="49"/>
    </location>
</feature>
<dbReference type="GO" id="GO:0051301">
    <property type="term" value="P:cell division"/>
    <property type="evidence" value="ECO:0007669"/>
    <property type="project" value="UniProtKB-KW"/>
</dbReference>
<reference evidence="5" key="1">
    <citation type="submission" date="2016-10" db="EMBL/GenBank/DDBJ databases">
        <authorList>
            <person name="Varghese N."/>
            <person name="Submissions S."/>
        </authorList>
    </citation>
    <scope>NUCLEOTIDE SEQUENCE [LARGE SCALE GENOMIC DNA]</scope>
    <source>
        <strain evidence="5">CGMCC 4.6945</strain>
    </source>
</reference>
<name>A0A1I0X335_9CELL</name>
<accession>A0A1I0X335</accession>
<feature type="region of interest" description="Disordered" evidence="2">
    <location>
        <begin position="1"/>
        <end position="67"/>
    </location>
</feature>
<proteinExistence type="predicted"/>
<evidence type="ECO:0000256" key="2">
    <source>
        <dbReference type="SAM" id="MobiDB-lite"/>
    </source>
</evidence>
<sequence length="220" mass="23275">MPPGPQVRGTIEAMPSSRRPGHPRAPRGAAAPGDKHGERSGQRLGERPAPRPGARPGGAGRRPRGPVPVVQATVPRLFSARVLVLALVVVVAFVLVYPTLGSYLQQQAELRALEQQVEQAQATNSELQADLDRWDDPAYVRAQARDRLAFVLPGERAYRVVDPGTVPEAAVPAGPSTDSSTLADGTTRPWYQSVWTSVEEAGAAPVTPPAPTPEAPPATS</sequence>
<dbReference type="STRING" id="988821.SAMN05421867_10485"/>
<keyword evidence="3" id="KW-1133">Transmembrane helix</keyword>
<feature type="region of interest" description="Disordered" evidence="2">
    <location>
        <begin position="199"/>
        <end position="220"/>
    </location>
</feature>
<keyword evidence="1" id="KW-0175">Coiled coil</keyword>
<keyword evidence="5" id="KW-1185">Reference proteome</keyword>
<dbReference type="Proteomes" id="UP000199012">
    <property type="component" value="Unassembled WGS sequence"/>
</dbReference>
<keyword evidence="3" id="KW-0472">Membrane</keyword>
<evidence type="ECO:0000256" key="3">
    <source>
        <dbReference type="SAM" id="Phobius"/>
    </source>
</evidence>
<gene>
    <name evidence="4" type="ORF">SAMN05421867_10485</name>
</gene>
<dbReference type="InterPro" id="IPR007060">
    <property type="entry name" value="FtsL/DivIC"/>
</dbReference>
<keyword evidence="4" id="KW-0131">Cell cycle</keyword>
<dbReference type="EMBL" id="FOKA01000004">
    <property type="protein sequence ID" value="SFA95331.1"/>
    <property type="molecule type" value="Genomic_DNA"/>
</dbReference>
<keyword evidence="4" id="KW-0132">Cell division</keyword>
<feature type="compositionally biased region" description="Pro residues" evidence="2">
    <location>
        <begin position="206"/>
        <end position="220"/>
    </location>
</feature>
<evidence type="ECO:0000313" key="5">
    <source>
        <dbReference type="Proteomes" id="UP000199012"/>
    </source>
</evidence>
<organism evidence="4 5">
    <name type="scientific">Cellulomonas marina</name>
    <dbReference type="NCBI Taxonomy" id="988821"/>
    <lineage>
        <taxon>Bacteria</taxon>
        <taxon>Bacillati</taxon>
        <taxon>Actinomycetota</taxon>
        <taxon>Actinomycetes</taxon>
        <taxon>Micrococcales</taxon>
        <taxon>Cellulomonadaceae</taxon>
        <taxon>Cellulomonas</taxon>
    </lineage>
</organism>
<feature type="transmembrane region" description="Helical" evidence="3">
    <location>
        <begin position="78"/>
        <end position="97"/>
    </location>
</feature>
<dbReference type="AlphaFoldDB" id="A0A1I0X335"/>
<evidence type="ECO:0000256" key="1">
    <source>
        <dbReference type="SAM" id="Coils"/>
    </source>
</evidence>
<feature type="coiled-coil region" evidence="1">
    <location>
        <begin position="103"/>
        <end position="130"/>
    </location>
</feature>
<protein>
    <submittedName>
        <fullName evidence="4">Cell division protein FtsB</fullName>
    </submittedName>
</protein>
<dbReference type="Pfam" id="PF04977">
    <property type="entry name" value="DivIC"/>
    <property type="match status" value="1"/>
</dbReference>
<keyword evidence="3" id="KW-0812">Transmembrane</keyword>